<keyword evidence="1" id="KW-1133">Transmembrane helix</keyword>
<gene>
    <name evidence="2" type="ORF">CIRG_07529</name>
</gene>
<organism evidence="2 3">
    <name type="scientific">Coccidioides immitis RMSCC 2394</name>
    <dbReference type="NCBI Taxonomy" id="404692"/>
    <lineage>
        <taxon>Eukaryota</taxon>
        <taxon>Fungi</taxon>
        <taxon>Dikarya</taxon>
        <taxon>Ascomycota</taxon>
        <taxon>Pezizomycotina</taxon>
        <taxon>Eurotiomycetes</taxon>
        <taxon>Eurotiomycetidae</taxon>
        <taxon>Onygenales</taxon>
        <taxon>Onygenaceae</taxon>
        <taxon>Coccidioides</taxon>
    </lineage>
</organism>
<evidence type="ECO:0000313" key="2">
    <source>
        <dbReference type="EMBL" id="KMP07848.1"/>
    </source>
</evidence>
<dbReference type="EMBL" id="DS028097">
    <property type="protein sequence ID" value="KMP07848.1"/>
    <property type="molecule type" value="Genomic_DNA"/>
</dbReference>
<dbReference type="AlphaFoldDB" id="A0A0J6YLP0"/>
<feature type="transmembrane region" description="Helical" evidence="1">
    <location>
        <begin position="69"/>
        <end position="91"/>
    </location>
</feature>
<reference evidence="3" key="1">
    <citation type="journal article" date="2010" name="Genome Res.">
        <title>Population genomic sequencing of Coccidioides fungi reveals recent hybridization and transposon control.</title>
        <authorList>
            <person name="Neafsey D.E."/>
            <person name="Barker B.M."/>
            <person name="Sharpton T.J."/>
            <person name="Stajich J.E."/>
            <person name="Park D.J."/>
            <person name="Whiston E."/>
            <person name="Hung C.-Y."/>
            <person name="McMahan C."/>
            <person name="White J."/>
            <person name="Sykes S."/>
            <person name="Heiman D."/>
            <person name="Young S."/>
            <person name="Zeng Q."/>
            <person name="Abouelleil A."/>
            <person name="Aftuck L."/>
            <person name="Bessette D."/>
            <person name="Brown A."/>
            <person name="FitzGerald M."/>
            <person name="Lui A."/>
            <person name="Macdonald J.P."/>
            <person name="Priest M."/>
            <person name="Orbach M.J."/>
            <person name="Galgiani J.N."/>
            <person name="Kirkland T.N."/>
            <person name="Cole G.T."/>
            <person name="Birren B.W."/>
            <person name="Henn M.R."/>
            <person name="Taylor J.W."/>
            <person name="Rounsley S.D."/>
        </authorList>
    </citation>
    <scope>NUCLEOTIDE SEQUENCE [LARGE SCALE GENOMIC DNA]</scope>
    <source>
        <strain evidence="3">RMSCC 2394</strain>
    </source>
</reference>
<name>A0A0J6YLP0_COCIT</name>
<evidence type="ECO:0000256" key="1">
    <source>
        <dbReference type="SAM" id="Phobius"/>
    </source>
</evidence>
<sequence length="134" mass="15408">MWLKTVPSLRYRSIMLSLFMVISLVGLSVIYVQFFRLWAICARPTHELTDTLKLFWRKPHHAARKHQRALWVTSVGSIGVFPLLFSSTIIACTKPYLWTQITTLQVAIISLRKVFISIYLAEHLMSSLSSRDAA</sequence>
<dbReference type="Proteomes" id="UP000054565">
    <property type="component" value="Unassembled WGS sequence"/>
</dbReference>
<keyword evidence="1" id="KW-0812">Transmembrane</keyword>
<protein>
    <submittedName>
        <fullName evidence="2">Uncharacterized protein</fullName>
    </submittedName>
</protein>
<accession>A0A0J6YLP0</accession>
<feature type="transmembrane region" description="Helical" evidence="1">
    <location>
        <begin position="12"/>
        <end position="34"/>
    </location>
</feature>
<keyword evidence="1" id="KW-0472">Membrane</keyword>
<proteinExistence type="predicted"/>
<evidence type="ECO:0000313" key="3">
    <source>
        <dbReference type="Proteomes" id="UP000054565"/>
    </source>
</evidence>